<dbReference type="Proteomes" id="UP001597302">
    <property type="component" value="Unassembled WGS sequence"/>
</dbReference>
<feature type="domain" description="GtrA/DPMS transmembrane" evidence="7">
    <location>
        <begin position="14"/>
        <end position="125"/>
    </location>
</feature>
<comment type="similarity">
    <text evidence="2">Belongs to the GtrA family.</text>
</comment>
<feature type="transmembrane region" description="Helical" evidence="6">
    <location>
        <begin position="42"/>
        <end position="64"/>
    </location>
</feature>
<dbReference type="PANTHER" id="PTHR38459">
    <property type="entry name" value="PROPHAGE BACTOPRENOL-LINKED GLUCOSE TRANSLOCASE HOMOLOG"/>
    <property type="match status" value="1"/>
</dbReference>
<keyword evidence="5 6" id="KW-0472">Membrane</keyword>
<dbReference type="InterPro" id="IPR051401">
    <property type="entry name" value="GtrA_CellWall_Glycosyl"/>
</dbReference>
<evidence type="ECO:0000256" key="2">
    <source>
        <dbReference type="ARBA" id="ARBA00009399"/>
    </source>
</evidence>
<reference evidence="9" key="1">
    <citation type="journal article" date="2019" name="Int. J. Syst. Evol. Microbiol.">
        <title>The Global Catalogue of Microorganisms (GCM) 10K type strain sequencing project: providing services to taxonomists for standard genome sequencing and annotation.</title>
        <authorList>
            <consortium name="The Broad Institute Genomics Platform"/>
            <consortium name="The Broad Institute Genome Sequencing Center for Infectious Disease"/>
            <person name="Wu L."/>
            <person name="Ma J."/>
        </authorList>
    </citation>
    <scope>NUCLEOTIDE SEQUENCE [LARGE SCALE GENOMIC DNA]</scope>
    <source>
        <strain evidence="9">CCM 8875</strain>
    </source>
</reference>
<dbReference type="Pfam" id="PF04138">
    <property type="entry name" value="GtrA_DPMS_TM"/>
    <property type="match status" value="1"/>
</dbReference>
<accession>A0ABW4E2W0</accession>
<feature type="transmembrane region" description="Helical" evidence="6">
    <location>
        <begin position="76"/>
        <end position="94"/>
    </location>
</feature>
<comment type="caution">
    <text evidence="8">The sequence shown here is derived from an EMBL/GenBank/DDBJ whole genome shotgun (WGS) entry which is preliminary data.</text>
</comment>
<dbReference type="RefSeq" id="WP_131576567.1">
    <property type="nucleotide sequence ID" value="NZ_CBCSAJ010000054.1"/>
</dbReference>
<dbReference type="InterPro" id="IPR007267">
    <property type="entry name" value="GtrA_DPMS_TM"/>
</dbReference>
<evidence type="ECO:0000256" key="6">
    <source>
        <dbReference type="SAM" id="Phobius"/>
    </source>
</evidence>
<evidence type="ECO:0000256" key="3">
    <source>
        <dbReference type="ARBA" id="ARBA00022692"/>
    </source>
</evidence>
<dbReference type="EMBL" id="JBHTOQ010000057">
    <property type="protein sequence ID" value="MFD1483448.1"/>
    <property type="molecule type" value="Genomic_DNA"/>
</dbReference>
<evidence type="ECO:0000313" key="8">
    <source>
        <dbReference type="EMBL" id="MFD1483448.1"/>
    </source>
</evidence>
<feature type="transmembrane region" description="Helical" evidence="6">
    <location>
        <begin position="12"/>
        <end position="36"/>
    </location>
</feature>
<evidence type="ECO:0000259" key="7">
    <source>
        <dbReference type="Pfam" id="PF04138"/>
    </source>
</evidence>
<dbReference type="PANTHER" id="PTHR38459:SF1">
    <property type="entry name" value="PROPHAGE BACTOPRENOL-LINKED GLUCOSE TRANSLOCASE HOMOLOG"/>
    <property type="match status" value="1"/>
</dbReference>
<proteinExistence type="inferred from homology"/>
<gene>
    <name evidence="8" type="ORF">ACFQ5P_19325</name>
</gene>
<evidence type="ECO:0000256" key="4">
    <source>
        <dbReference type="ARBA" id="ARBA00022989"/>
    </source>
</evidence>
<keyword evidence="3 6" id="KW-0812">Transmembrane</keyword>
<keyword evidence="4 6" id="KW-1133">Transmembrane helix</keyword>
<comment type="subcellular location">
    <subcellularLocation>
        <location evidence="1">Membrane</location>
        <topology evidence="1">Multi-pass membrane protein</topology>
    </subcellularLocation>
</comment>
<protein>
    <submittedName>
        <fullName evidence="8">GtrA family protein</fullName>
    </submittedName>
</protein>
<organism evidence="8 9">
    <name type="scientific">Paracoccus nototheniae</name>
    <dbReference type="NCBI Taxonomy" id="2489002"/>
    <lineage>
        <taxon>Bacteria</taxon>
        <taxon>Pseudomonadati</taxon>
        <taxon>Pseudomonadota</taxon>
        <taxon>Alphaproteobacteria</taxon>
        <taxon>Rhodobacterales</taxon>
        <taxon>Paracoccaceae</taxon>
        <taxon>Paracoccus</taxon>
    </lineage>
</organism>
<name>A0ABW4E2W0_9RHOB</name>
<evidence type="ECO:0000256" key="1">
    <source>
        <dbReference type="ARBA" id="ARBA00004141"/>
    </source>
</evidence>
<sequence length="136" mass="14495">MKPPVRGWLAKLMRYGFTGGLAAFVDLAGFAILLGAGVVLPAAAFLSFMFATVVNYGFSARFAFASPISISGYFRFLIFAAIGLVTNVAITILFDAAGLPSVRAKLAGIAVAFGVNFVLNLTYVFAQPDRRKKHLP</sequence>
<evidence type="ECO:0000256" key="5">
    <source>
        <dbReference type="ARBA" id="ARBA00023136"/>
    </source>
</evidence>
<keyword evidence="9" id="KW-1185">Reference proteome</keyword>
<feature type="transmembrane region" description="Helical" evidence="6">
    <location>
        <begin position="106"/>
        <end position="126"/>
    </location>
</feature>
<evidence type="ECO:0000313" key="9">
    <source>
        <dbReference type="Proteomes" id="UP001597302"/>
    </source>
</evidence>